<sequence length="914" mass="98541">MELVRGQVGERALRALESDLAQSLLGFRIKMRFASYQEEFWGTVVQKRLQINRGPPRLLFLVVYDDEDYEELDIKSLSEVLVPCSEAQHAAYNALISVARRSSLKVTGKSATLSVVEAQRELFDVEEHGEPPQIADAVREDRAAPDRQDHRTGVSRELPSTVSIPVPGGHLEAIPQTSTPARGAHSAGGSAEAELLAKCDGEVQAEGGSTEVMRLEECDGEGGSTEVIRLEECDGEVQGKGVSTEVMRLEEVELLARSVMRRCGGGGSTEVMRLAKCDERCDVEVRAEGGSIEAALDGEASGPITVAEQMPQHRGQRSGPFKQGSLMQAVFCALVLASPAGLPTRTLLERIDWPDISLNHLYAALFNGRKYFQRTSQGVYGLRQAPAPSPINCSVHPAEGPRSGADVGRVESPPESPRPGLAGKAKQPKWRLAEHQSTLPPGARQPRSLRRGARVGACWATSRLLQGLDDQGVCAAASKGRKADSDAAAASRGRPAKKPREGAEGSTHGAAQSSSLGPSKTKGPGGTSAADAVAPPQINQWVQCDKCSKWRSVPWGEWELIGEEQWYCEMQTWHTGASCDMPEDGWDKGSLFVVMQKGKEDAVPEVPEGWEREVVQRQSGASAQSGVRCDTYYRAPCGKRLRSLPEIQEHHVKHEKQCFRTAAGGRILFEQFRYTNRKESVSLQGCTHRAALPWAKETNWSKRQLEAPSAAPDTTKQLKLEAPSAAPDTTKQRKLEAPSATPDTTKQHKLEAPSAAPDTTKQRKLEAPSAVPDTTKQRKLEAPSATPDTTKQHKLEAPSAAPDTTKQHKLEAPSATPDTTKQPQQQPSSTPGILDAGGSGEAGWSALIPVSASVGTVESIEAGRFALIPVSASVGTMESIEAGWCAFTTVRQLAARLALPTVQPLTLHLLHPHS</sequence>
<gene>
    <name evidence="12" type="ORF">CYMTET_49406</name>
</gene>
<feature type="region of interest" description="Disordered" evidence="9">
    <location>
        <begin position="124"/>
        <end position="168"/>
    </location>
</feature>
<dbReference type="SUPFAM" id="SSF54171">
    <property type="entry name" value="DNA-binding domain"/>
    <property type="match status" value="1"/>
</dbReference>
<keyword evidence="2" id="KW-0479">Metal-binding</keyword>
<evidence type="ECO:0000256" key="3">
    <source>
        <dbReference type="ARBA" id="ARBA00022771"/>
    </source>
</evidence>
<feature type="compositionally biased region" description="Polar residues" evidence="9">
    <location>
        <begin position="509"/>
        <end position="518"/>
    </location>
</feature>
<dbReference type="GO" id="GO:0008270">
    <property type="term" value="F:zinc ion binding"/>
    <property type="evidence" value="ECO:0007669"/>
    <property type="project" value="UniProtKB-KW"/>
</dbReference>
<dbReference type="Pfam" id="PF01429">
    <property type="entry name" value="MBD"/>
    <property type="match status" value="1"/>
</dbReference>
<reference evidence="12 13" key="1">
    <citation type="journal article" date="2015" name="Genome Biol. Evol.">
        <title>Comparative Genomics of a Bacterivorous Green Alga Reveals Evolutionary Causalities and Consequences of Phago-Mixotrophic Mode of Nutrition.</title>
        <authorList>
            <person name="Burns J.A."/>
            <person name="Paasch A."/>
            <person name="Narechania A."/>
            <person name="Kim E."/>
        </authorList>
    </citation>
    <scope>NUCLEOTIDE SEQUENCE [LARGE SCALE GENOMIC DNA]</scope>
    <source>
        <strain evidence="12 13">PLY_AMNH</strain>
    </source>
</reference>
<evidence type="ECO:0000256" key="8">
    <source>
        <dbReference type="ARBA" id="ARBA00023242"/>
    </source>
</evidence>
<dbReference type="Pfam" id="PF07496">
    <property type="entry name" value="zf-CW"/>
    <property type="match status" value="1"/>
</dbReference>
<comment type="subcellular location">
    <subcellularLocation>
        <location evidence="1">Nucleus</location>
    </subcellularLocation>
</comment>
<feature type="compositionally biased region" description="Basic and acidic residues" evidence="9">
    <location>
        <begin position="137"/>
        <end position="154"/>
    </location>
</feature>
<dbReference type="EMBL" id="LGRX02033553">
    <property type="protein sequence ID" value="KAK3240776.1"/>
    <property type="molecule type" value="Genomic_DNA"/>
</dbReference>
<feature type="domain" description="CW-type" evidence="11">
    <location>
        <begin position="535"/>
        <end position="587"/>
    </location>
</feature>
<evidence type="ECO:0000256" key="2">
    <source>
        <dbReference type="ARBA" id="ARBA00022723"/>
    </source>
</evidence>
<comment type="caution">
    <text evidence="12">The sequence shown here is derived from an EMBL/GenBank/DDBJ whole genome shotgun (WGS) entry which is preliminary data.</text>
</comment>
<protein>
    <submittedName>
        <fullName evidence="12">Methyl-CpG-binding domain-containing protein</fullName>
    </submittedName>
</protein>
<dbReference type="PANTHER" id="PTHR12396:SF0">
    <property type="entry name" value="METHYL-CPG BINDING DOMAIN PROTEIN-LIKE, ISOFORM C"/>
    <property type="match status" value="1"/>
</dbReference>
<feature type="region of interest" description="Disordered" evidence="9">
    <location>
        <begin position="704"/>
        <end position="840"/>
    </location>
</feature>
<dbReference type="InterPro" id="IPR001739">
    <property type="entry name" value="Methyl_CpG_DNA-bd"/>
</dbReference>
<accession>A0AAE0BQ52</accession>
<evidence type="ECO:0000313" key="12">
    <source>
        <dbReference type="EMBL" id="KAK3240776.1"/>
    </source>
</evidence>
<evidence type="ECO:0000259" key="10">
    <source>
        <dbReference type="PROSITE" id="PS50982"/>
    </source>
</evidence>
<proteinExistence type="predicted"/>
<feature type="domain" description="MBD" evidence="10">
    <location>
        <begin position="596"/>
        <end position="679"/>
    </location>
</feature>
<keyword evidence="7" id="KW-0804">Transcription</keyword>
<dbReference type="InterPro" id="IPR016177">
    <property type="entry name" value="DNA-bd_dom_sf"/>
</dbReference>
<feature type="region of interest" description="Disordered" evidence="9">
    <location>
        <begin position="391"/>
        <end position="451"/>
    </location>
</feature>
<keyword evidence="5" id="KW-0805">Transcription regulation</keyword>
<dbReference type="Proteomes" id="UP001190700">
    <property type="component" value="Unassembled WGS sequence"/>
</dbReference>
<dbReference type="PANTHER" id="PTHR12396">
    <property type="entry name" value="METHYL-CPG BINDING PROTEIN, MBD"/>
    <property type="match status" value="1"/>
</dbReference>
<evidence type="ECO:0000256" key="6">
    <source>
        <dbReference type="ARBA" id="ARBA00023125"/>
    </source>
</evidence>
<organism evidence="12 13">
    <name type="scientific">Cymbomonas tetramitiformis</name>
    <dbReference type="NCBI Taxonomy" id="36881"/>
    <lineage>
        <taxon>Eukaryota</taxon>
        <taxon>Viridiplantae</taxon>
        <taxon>Chlorophyta</taxon>
        <taxon>Pyramimonadophyceae</taxon>
        <taxon>Pyramimonadales</taxon>
        <taxon>Pyramimonadaceae</taxon>
        <taxon>Cymbomonas</taxon>
    </lineage>
</organism>
<dbReference type="SMART" id="SM00391">
    <property type="entry name" value="MBD"/>
    <property type="match status" value="1"/>
</dbReference>
<keyword evidence="8" id="KW-0539">Nucleus</keyword>
<evidence type="ECO:0000256" key="5">
    <source>
        <dbReference type="ARBA" id="ARBA00023015"/>
    </source>
</evidence>
<dbReference type="InterPro" id="IPR011124">
    <property type="entry name" value="Znf_CW"/>
</dbReference>
<name>A0AAE0BQ52_9CHLO</name>
<keyword evidence="6" id="KW-0238">DNA-binding</keyword>
<keyword evidence="13" id="KW-1185">Reference proteome</keyword>
<dbReference type="AlphaFoldDB" id="A0AAE0BQ52"/>
<feature type="compositionally biased region" description="Low complexity" evidence="9">
    <location>
        <begin position="816"/>
        <end position="831"/>
    </location>
</feature>
<dbReference type="GO" id="GO:0003677">
    <property type="term" value="F:DNA binding"/>
    <property type="evidence" value="ECO:0007669"/>
    <property type="project" value="UniProtKB-KW"/>
</dbReference>
<dbReference type="CDD" id="cd00122">
    <property type="entry name" value="MBD"/>
    <property type="match status" value="1"/>
</dbReference>
<feature type="region of interest" description="Disordered" evidence="9">
    <location>
        <begin position="479"/>
        <end position="534"/>
    </location>
</feature>
<keyword evidence="4" id="KW-0862">Zinc</keyword>
<keyword evidence="3" id="KW-0863">Zinc-finger</keyword>
<evidence type="ECO:0000259" key="11">
    <source>
        <dbReference type="PROSITE" id="PS51050"/>
    </source>
</evidence>
<dbReference type="Gene3D" id="3.30.40.100">
    <property type="match status" value="1"/>
</dbReference>
<evidence type="ECO:0000256" key="9">
    <source>
        <dbReference type="SAM" id="MobiDB-lite"/>
    </source>
</evidence>
<evidence type="ECO:0000313" key="13">
    <source>
        <dbReference type="Proteomes" id="UP001190700"/>
    </source>
</evidence>
<dbReference type="Gene3D" id="3.30.890.10">
    <property type="entry name" value="Methyl-cpg-binding Protein 2, Chain A"/>
    <property type="match status" value="1"/>
</dbReference>
<dbReference type="GO" id="GO:0005634">
    <property type="term" value="C:nucleus"/>
    <property type="evidence" value="ECO:0007669"/>
    <property type="project" value="UniProtKB-SubCell"/>
</dbReference>
<dbReference type="PROSITE" id="PS51050">
    <property type="entry name" value="ZF_CW"/>
    <property type="match status" value="1"/>
</dbReference>
<evidence type="ECO:0000256" key="4">
    <source>
        <dbReference type="ARBA" id="ARBA00022833"/>
    </source>
</evidence>
<dbReference type="PROSITE" id="PS50982">
    <property type="entry name" value="MBD"/>
    <property type="match status" value="1"/>
</dbReference>
<evidence type="ECO:0000256" key="7">
    <source>
        <dbReference type="ARBA" id="ARBA00023163"/>
    </source>
</evidence>
<evidence type="ECO:0000256" key="1">
    <source>
        <dbReference type="ARBA" id="ARBA00004123"/>
    </source>
</evidence>